<dbReference type="RefSeq" id="WP_311600332.1">
    <property type="nucleotide sequence ID" value="NZ_JAVREM010000024.1"/>
</dbReference>
<organism evidence="2 3">
    <name type="scientific">Streptomyces millisiae</name>
    <dbReference type="NCBI Taxonomy" id="3075542"/>
    <lineage>
        <taxon>Bacteria</taxon>
        <taxon>Bacillati</taxon>
        <taxon>Actinomycetota</taxon>
        <taxon>Actinomycetes</taxon>
        <taxon>Kitasatosporales</taxon>
        <taxon>Streptomycetaceae</taxon>
        <taxon>Streptomyces</taxon>
    </lineage>
</organism>
<dbReference type="InterPro" id="IPR012296">
    <property type="entry name" value="Nuclease_put_TT1808"/>
</dbReference>
<dbReference type="PANTHER" id="PTHR35400:SF3">
    <property type="entry name" value="SLL1072 PROTEIN"/>
    <property type="match status" value="1"/>
</dbReference>
<keyword evidence="2" id="KW-0255">Endonuclease</keyword>
<reference evidence="3" key="1">
    <citation type="submission" date="2023-07" db="EMBL/GenBank/DDBJ databases">
        <title>30 novel species of actinomycetes from the DSMZ collection.</title>
        <authorList>
            <person name="Nouioui I."/>
        </authorList>
    </citation>
    <scope>NUCLEOTIDE SEQUENCE [LARGE SCALE GENOMIC DNA]</scope>
    <source>
        <strain evidence="3">DSM 44918</strain>
    </source>
</reference>
<dbReference type="InterPro" id="IPR008538">
    <property type="entry name" value="Uma2"/>
</dbReference>
<sequence length="194" mass="21407">MTVMAAHEPPRAQHDLLEVFLGLDTPDGYRAELIEGEIAVSPPLSGDHEDLIDLIVDEIRRKSRTRMQCSGHKGLAVPRSDGLFPPNHLIPDVTVAPRDVRLFRGAPSWMEPDGVAMVVEVTSGRAGLDRVDKRYAYAQGGIPLYLLVDRDQESVSLFSEPLRDDYKEVVSAPFGEGLPLPDPFGFELDTGDFI</sequence>
<comment type="caution">
    <text evidence="2">The sequence shown here is derived from an EMBL/GenBank/DDBJ whole genome shotgun (WGS) entry which is preliminary data.</text>
</comment>
<feature type="domain" description="Putative restriction endonuclease" evidence="1">
    <location>
        <begin position="20"/>
        <end position="189"/>
    </location>
</feature>
<accession>A0ABU2LSC5</accession>
<keyword evidence="2" id="KW-0540">Nuclease</keyword>
<dbReference type="InterPro" id="IPR011335">
    <property type="entry name" value="Restrct_endonuc-II-like"/>
</dbReference>
<proteinExistence type="predicted"/>
<evidence type="ECO:0000259" key="1">
    <source>
        <dbReference type="Pfam" id="PF05685"/>
    </source>
</evidence>
<dbReference type="GO" id="GO:0004519">
    <property type="term" value="F:endonuclease activity"/>
    <property type="evidence" value="ECO:0007669"/>
    <property type="project" value="UniProtKB-KW"/>
</dbReference>
<protein>
    <submittedName>
        <fullName evidence="2">Uma2 family endonuclease</fullName>
    </submittedName>
</protein>
<name>A0ABU2LSC5_9ACTN</name>
<keyword evidence="3" id="KW-1185">Reference proteome</keyword>
<dbReference type="Pfam" id="PF05685">
    <property type="entry name" value="Uma2"/>
    <property type="match status" value="1"/>
</dbReference>
<dbReference type="Gene3D" id="3.90.1570.10">
    <property type="entry name" value="tt1808, chain A"/>
    <property type="match status" value="1"/>
</dbReference>
<dbReference type="EMBL" id="JAVREM010000024">
    <property type="protein sequence ID" value="MDT0320446.1"/>
    <property type="molecule type" value="Genomic_DNA"/>
</dbReference>
<gene>
    <name evidence="2" type="ORF">RNC47_19090</name>
</gene>
<dbReference type="PANTHER" id="PTHR35400">
    <property type="entry name" value="SLR1083 PROTEIN"/>
    <property type="match status" value="1"/>
</dbReference>
<dbReference type="Proteomes" id="UP001183420">
    <property type="component" value="Unassembled WGS sequence"/>
</dbReference>
<dbReference type="CDD" id="cd06260">
    <property type="entry name" value="DUF820-like"/>
    <property type="match status" value="1"/>
</dbReference>
<evidence type="ECO:0000313" key="3">
    <source>
        <dbReference type="Proteomes" id="UP001183420"/>
    </source>
</evidence>
<keyword evidence="2" id="KW-0378">Hydrolase</keyword>
<evidence type="ECO:0000313" key="2">
    <source>
        <dbReference type="EMBL" id="MDT0320446.1"/>
    </source>
</evidence>
<dbReference type="SUPFAM" id="SSF52980">
    <property type="entry name" value="Restriction endonuclease-like"/>
    <property type="match status" value="1"/>
</dbReference>